<gene>
    <name evidence="7" type="ORF">NBEOAGPD_0123</name>
</gene>
<evidence type="ECO:0000313" key="8">
    <source>
        <dbReference type="Proteomes" id="UP001055108"/>
    </source>
</evidence>
<evidence type="ECO:0008006" key="9">
    <source>
        <dbReference type="Google" id="ProtNLM"/>
    </source>
</evidence>
<dbReference type="Gene3D" id="1.10.287.950">
    <property type="entry name" value="Methyl-accepting chemotaxis protein"/>
    <property type="match status" value="1"/>
</dbReference>
<dbReference type="Pfam" id="PF00672">
    <property type="entry name" value="HAMP"/>
    <property type="match status" value="1"/>
</dbReference>
<dbReference type="AlphaFoldDB" id="A0AA37M8X6"/>
<evidence type="ECO:0000256" key="1">
    <source>
        <dbReference type="ARBA" id="ARBA00023224"/>
    </source>
</evidence>
<accession>A0AA37M8X6</accession>
<dbReference type="Pfam" id="PF00015">
    <property type="entry name" value="MCPsignal"/>
    <property type="match status" value="1"/>
</dbReference>
<dbReference type="PROSITE" id="PS50111">
    <property type="entry name" value="CHEMOTAXIS_TRANSDUC_2"/>
    <property type="match status" value="1"/>
</dbReference>
<dbReference type="SMART" id="SM00283">
    <property type="entry name" value="MA"/>
    <property type="match status" value="1"/>
</dbReference>
<dbReference type="InterPro" id="IPR003660">
    <property type="entry name" value="HAMP_dom"/>
</dbReference>
<feature type="domain" description="Methyl-accepting transducer" evidence="5">
    <location>
        <begin position="307"/>
        <end position="543"/>
    </location>
</feature>
<dbReference type="PANTHER" id="PTHR32089">
    <property type="entry name" value="METHYL-ACCEPTING CHEMOTAXIS PROTEIN MCPB"/>
    <property type="match status" value="1"/>
</dbReference>
<evidence type="ECO:0000256" key="4">
    <source>
        <dbReference type="SAM" id="Phobius"/>
    </source>
</evidence>
<evidence type="ECO:0000313" key="7">
    <source>
        <dbReference type="EMBL" id="GJD76922.1"/>
    </source>
</evidence>
<dbReference type="SUPFAM" id="SSF158472">
    <property type="entry name" value="HAMP domain-like"/>
    <property type="match status" value="1"/>
</dbReference>
<dbReference type="RefSeq" id="WP_238300460.1">
    <property type="nucleotide sequence ID" value="NZ_BPQM01000002.1"/>
</dbReference>
<keyword evidence="4" id="KW-0812">Transmembrane</keyword>
<evidence type="ECO:0000256" key="3">
    <source>
        <dbReference type="PROSITE-ProRule" id="PRU00284"/>
    </source>
</evidence>
<comment type="similarity">
    <text evidence="2">Belongs to the methyl-accepting chemotaxis (MCP) protein family.</text>
</comment>
<keyword evidence="8" id="KW-1185">Reference proteome</keyword>
<feature type="transmembrane region" description="Helical" evidence="4">
    <location>
        <begin position="12"/>
        <end position="31"/>
    </location>
</feature>
<dbReference type="SUPFAM" id="SSF58104">
    <property type="entry name" value="Methyl-accepting chemotaxis protein (MCP) signaling domain"/>
    <property type="match status" value="1"/>
</dbReference>
<evidence type="ECO:0000256" key="2">
    <source>
        <dbReference type="ARBA" id="ARBA00029447"/>
    </source>
</evidence>
<feature type="domain" description="HAMP" evidence="6">
    <location>
        <begin position="212"/>
        <end position="265"/>
    </location>
</feature>
<name>A0AA37M8X6_9HYPH</name>
<dbReference type="CDD" id="cd06225">
    <property type="entry name" value="HAMP"/>
    <property type="match status" value="1"/>
</dbReference>
<reference evidence="7" key="2">
    <citation type="submission" date="2021-08" db="EMBL/GenBank/DDBJ databases">
        <authorList>
            <person name="Tani A."/>
            <person name="Ola A."/>
            <person name="Ogura Y."/>
            <person name="Katsura K."/>
            <person name="Hayashi T."/>
        </authorList>
    </citation>
    <scope>NUCLEOTIDE SEQUENCE</scope>
    <source>
        <strain evidence="7">NBRC 103626</strain>
    </source>
</reference>
<dbReference type="Gene3D" id="6.10.340.10">
    <property type="match status" value="1"/>
</dbReference>
<keyword evidence="1 3" id="KW-0807">Transducer</keyword>
<evidence type="ECO:0000259" key="6">
    <source>
        <dbReference type="PROSITE" id="PS50885"/>
    </source>
</evidence>
<keyword evidence="4" id="KW-0472">Membrane</keyword>
<reference evidence="7" key="1">
    <citation type="journal article" date="2016" name="Front. Microbiol.">
        <title>Genome Sequence of the Piezophilic, Mesophilic Sulfate-Reducing Bacterium Desulfovibrio indicus J2T.</title>
        <authorList>
            <person name="Cao J."/>
            <person name="Maignien L."/>
            <person name="Shao Z."/>
            <person name="Alain K."/>
            <person name="Jebbar M."/>
        </authorList>
    </citation>
    <scope>NUCLEOTIDE SEQUENCE</scope>
    <source>
        <strain evidence="7">NBRC 103626</strain>
    </source>
</reference>
<protein>
    <recommendedName>
        <fullName evidence="9">Methyl-accepting chemotaxis sensory transducer</fullName>
    </recommendedName>
</protein>
<comment type="caution">
    <text evidence="7">The sequence shown here is derived from an EMBL/GenBank/DDBJ whole genome shotgun (WGS) entry which is preliminary data.</text>
</comment>
<dbReference type="GO" id="GO:0007165">
    <property type="term" value="P:signal transduction"/>
    <property type="evidence" value="ECO:0007669"/>
    <property type="project" value="UniProtKB-KW"/>
</dbReference>
<dbReference type="InterPro" id="IPR004089">
    <property type="entry name" value="MCPsignal_dom"/>
</dbReference>
<dbReference type="PANTHER" id="PTHR32089:SF112">
    <property type="entry name" value="LYSOZYME-LIKE PROTEIN-RELATED"/>
    <property type="match status" value="1"/>
</dbReference>
<keyword evidence="4" id="KW-1133">Transmembrane helix</keyword>
<dbReference type="GO" id="GO:0016020">
    <property type="term" value="C:membrane"/>
    <property type="evidence" value="ECO:0007669"/>
    <property type="project" value="InterPro"/>
</dbReference>
<dbReference type="Proteomes" id="UP001055108">
    <property type="component" value="Unassembled WGS sequence"/>
</dbReference>
<dbReference type="PROSITE" id="PS50885">
    <property type="entry name" value="HAMP"/>
    <property type="match status" value="1"/>
</dbReference>
<organism evidence="7 8">
    <name type="scientific">Methylobacterium gregans</name>
    <dbReference type="NCBI Taxonomy" id="374424"/>
    <lineage>
        <taxon>Bacteria</taxon>
        <taxon>Pseudomonadati</taxon>
        <taxon>Pseudomonadota</taxon>
        <taxon>Alphaproteobacteria</taxon>
        <taxon>Hyphomicrobiales</taxon>
        <taxon>Methylobacteriaceae</taxon>
        <taxon>Methylobacterium</taxon>
    </lineage>
</organism>
<feature type="transmembrane region" description="Helical" evidence="4">
    <location>
        <begin position="191"/>
        <end position="214"/>
    </location>
</feature>
<evidence type="ECO:0000259" key="5">
    <source>
        <dbReference type="PROSITE" id="PS50111"/>
    </source>
</evidence>
<proteinExistence type="inferred from homology"/>
<sequence length="563" mass="57646">MNLLSRVRILHKIAAVVALIGVIVGACIWHASARMGAIGESYDRFIAHDARAAANARRINRHIYEMYYAVYRTIAETDAEEIRKASAQFEGTVPGLRQLFAEIAADMPAFAGRIEEVRARAESFVSNVSEARSLGEANLNAEALALIHRDVDPSFTALTGSASKLGADIAASMEAGAQTLARESASTRLSLWLFSGLGLLAGIVAAALVAILGISRPLGRLVAVLQRMARGEIEAEIAEARRGDEIGAVGRAVEGIKAMVAQKAAEQAEIRRIADAAAAAERRRTMVELADGFERAVGGIVGTVSASATELQATAQTMSATAAETAGRSMTAATAAEEASVNVNTVAAAAEELGASVGEIGRQVDGSADLARRAVGEADQTAALVQALNGSVARIGDVVALISSIAGQTNLLALNATIEAARAGEAGRGFAVVAAEVKELAAQTARATEEITQQIGRIQGATGQAVGAIGDITGRIREISGVATSIAAAVEEQGAATQEIVRNVSQASAGTGAVTQNIAGVAGAAEETGAAASQVLAAASELSRQSEHLTGEVARFLATVRAA</sequence>
<dbReference type="EMBL" id="BPQM01000002">
    <property type="protein sequence ID" value="GJD76922.1"/>
    <property type="molecule type" value="Genomic_DNA"/>
</dbReference>
<dbReference type="PROSITE" id="PS51257">
    <property type="entry name" value="PROKAR_LIPOPROTEIN"/>
    <property type="match status" value="1"/>
</dbReference>
<dbReference type="SMART" id="SM00304">
    <property type="entry name" value="HAMP"/>
    <property type="match status" value="1"/>
</dbReference>